<comment type="catalytic activity">
    <reaction evidence="1">
        <text>ATP + protein L-histidine = ADP + protein N-phospho-L-histidine.</text>
        <dbReference type="EC" id="2.7.13.3"/>
    </reaction>
</comment>
<evidence type="ECO:0000256" key="4">
    <source>
        <dbReference type="PROSITE-ProRule" id="PRU00169"/>
    </source>
</evidence>
<dbReference type="InterPro" id="IPR011110">
    <property type="entry name" value="Reg_prop"/>
</dbReference>
<dbReference type="Gene3D" id="2.130.10.10">
    <property type="entry name" value="YVTN repeat-like/Quinoprotein amine dehydrogenase"/>
    <property type="match status" value="2"/>
</dbReference>
<dbReference type="Pfam" id="PF00072">
    <property type="entry name" value="Response_reg"/>
    <property type="match status" value="1"/>
</dbReference>
<evidence type="ECO:0000313" key="8">
    <source>
        <dbReference type="EMBL" id="MBO1318903.1"/>
    </source>
</evidence>
<dbReference type="InterPro" id="IPR001789">
    <property type="entry name" value="Sig_transdc_resp-reg_receiver"/>
</dbReference>
<dbReference type="Gene3D" id="3.40.50.2300">
    <property type="match status" value="1"/>
</dbReference>
<dbReference type="SMART" id="SM00388">
    <property type="entry name" value="HisKA"/>
    <property type="match status" value="1"/>
</dbReference>
<feature type="domain" description="Histidine kinase" evidence="6">
    <location>
        <begin position="1289"/>
        <end position="1548"/>
    </location>
</feature>
<dbReference type="RefSeq" id="WP_207858721.1">
    <property type="nucleotide sequence ID" value="NZ_JAFREP010000007.1"/>
</dbReference>
<feature type="region of interest" description="Disordered" evidence="5">
    <location>
        <begin position="1551"/>
        <end position="1592"/>
    </location>
</feature>
<gene>
    <name evidence="8" type="ORF">J3U88_10565</name>
</gene>
<dbReference type="InterPro" id="IPR013783">
    <property type="entry name" value="Ig-like_fold"/>
</dbReference>
<keyword evidence="9" id="KW-1185">Reference proteome</keyword>
<evidence type="ECO:0000259" key="7">
    <source>
        <dbReference type="PROSITE" id="PS50110"/>
    </source>
</evidence>
<keyword evidence="3 4" id="KW-0597">Phosphoprotein</keyword>
<dbReference type="Pfam" id="PF07495">
    <property type="entry name" value="Y_Y_Y"/>
    <property type="match status" value="1"/>
</dbReference>
<dbReference type="InterPro" id="IPR015943">
    <property type="entry name" value="WD40/YVTN_repeat-like_dom_sf"/>
</dbReference>
<sequence length="1592" mass="178222">MLFSFLFAAPLPAQQKHIRLERFSLENGLSQSTVQTIFQDRRGYMWFGTQDGLNRFDGYRFTIFKRSQAEAGGLIDNWITALEEDEQGRLWIGTDAGLCYFDERLEQFTPVPLRNSHFVAEPRVTALQADRDGGLWIATQEAGLAYLRPKSDSLLFYRRQSLDPDSLPSDSISSLLLDEDHGLWVGTPAGLALLDEDRTGFQVVVPEATLGGGVNALARLPDGNLILGTEGAGLFRFYPELGKGEPLPINLAPARQGLNRVRALAVGHPHDLWVGTFDGLINLNLATGKSRVFRHDPTEATSLCHDVVWSLQIDRGGLLWVGTFSGLNKHNPESRAFNHYRFLAARDADSTSAQINRIRAPAVDPDAPDAVLWVGTDTGLLRFDRENDQVKRFVADPNRAGALSSGRVSDLLFDPEGLLLIGTIGGGLNVLDREKGVFRAFRHDPNDVRSISSDRIRGLFSDKNGVFWICTDKGLNQFDRETERFLRLTHRPDQPNSLAGDFVWRMVQDWQDRYWVATFSGLTHMSADTKRFVNYHHEPGDPASISHNRIFSVYVDSGRKVLWLGTLGGGLNRFDPETGKAVRYNESHGMANDVVYGILEDDEHYLWMSTNLGISRFDPETQVFRNYRAQDGLQNNEFNNTAYARLPSGELFFGGINGFNLFQPTDIRDNPLAPPVVLTRFLRYNQEVPLRRQSEASPLLLPIDHMKSLNLDYEDGVFSFEFAALDYADPTQNKYAYMLEGLDESWIYTDASRRFATYTNLDPGSYRFRVIAGNRDGVWNRTGKSIPIHIAPPWWRSYPAQILYIVVLLSLLALLYQNQRRKLALARALSDRQRQINESLLQVNALKDQFLANTSHELRTPLNGIIGLAETLRDGVAGPLPAEANKQLGTIVAFGRRLSNLVNDILDFAKLRHHQLELNCQPVDLHVLVDQVFQVAAPLINRKKIKLINNVSPRTPLIWGDEQRLEQVLFNLIGNAVKFTDEGRIEVGAEIRKNFLTLSVADTGVGIADADQKRIFESFEQLSMPENGGQGGTGLGLAICREIVERHGGTIWVDSSPGAGSTFSFSLPLKPVVTQRSQPVAAAVPASTQPDGSDPHIPLPTPAEQGGGRRGRILIIDDEPVNRQVLGSHLLLAGYEIEELANGQDTLARFNLNHEDIPPETREAPDVDLIILDIMMPGISGYEVCRQIRKVHPEQDLPILFLSARNQAKDLATGFDAGGSDYLNKPIIKSELLARVKHHLSLLEGSRLLESKVRTRTAELRETLLKLVEAQRRLLDQAHDAGMAEMAANLMHQVGNNLNNMVSSAEQVVLLAGGDEPVHLLRRLHGLLEQHRDDLGTFMSEDPRGRKFPDALRQLAEHLDEWREEIHGESTQLATQVDRLGEVLRAQEQFLQVPRFKTQTDINQIVSEMLEMEETYFKNQGIFVRSSLNPVPALSLEKPRLCHVLLFVLKNAAEALLQHASLSTRWISVETKREENGCVITVEDNGIGMDAEQLQHIYQEGYSTKENHLGFGLHYCGNTMQELGGRIEIFSPGVERGARVRLWLPVDDGADEGTLDEEQRLHEDGPPVARPVRRNKARENTPEHQPAEIGNP</sequence>
<dbReference type="Gene3D" id="2.60.40.10">
    <property type="entry name" value="Immunoglobulins"/>
    <property type="match status" value="1"/>
</dbReference>
<dbReference type="SMART" id="SM00448">
    <property type="entry name" value="REC"/>
    <property type="match status" value="1"/>
</dbReference>
<evidence type="ECO:0000313" key="9">
    <source>
        <dbReference type="Proteomes" id="UP000664417"/>
    </source>
</evidence>
<comment type="caution">
    <text evidence="8">The sequence shown here is derived from an EMBL/GenBank/DDBJ whole genome shotgun (WGS) entry which is preliminary data.</text>
</comment>
<dbReference type="GO" id="GO:0000155">
    <property type="term" value="F:phosphorelay sensor kinase activity"/>
    <property type="evidence" value="ECO:0007669"/>
    <property type="project" value="InterPro"/>
</dbReference>
<dbReference type="Pfam" id="PF02518">
    <property type="entry name" value="HATPase_c"/>
    <property type="match status" value="2"/>
</dbReference>
<evidence type="ECO:0000256" key="5">
    <source>
        <dbReference type="SAM" id="MobiDB-lite"/>
    </source>
</evidence>
<dbReference type="InterPro" id="IPR004358">
    <property type="entry name" value="Sig_transdc_His_kin-like_C"/>
</dbReference>
<feature type="domain" description="Response regulatory" evidence="7">
    <location>
        <begin position="1112"/>
        <end position="1240"/>
    </location>
</feature>
<feature type="region of interest" description="Disordered" evidence="5">
    <location>
        <begin position="1085"/>
        <end position="1108"/>
    </location>
</feature>
<dbReference type="Gene3D" id="3.30.565.10">
    <property type="entry name" value="Histidine kinase-like ATPase, C-terminal domain"/>
    <property type="match status" value="2"/>
</dbReference>
<dbReference type="Pfam" id="PF07494">
    <property type="entry name" value="Reg_prop"/>
    <property type="match status" value="3"/>
</dbReference>
<dbReference type="Gene3D" id="1.10.287.130">
    <property type="match status" value="1"/>
</dbReference>
<evidence type="ECO:0000256" key="1">
    <source>
        <dbReference type="ARBA" id="ARBA00000085"/>
    </source>
</evidence>
<dbReference type="FunFam" id="3.30.565.10:FF:000010">
    <property type="entry name" value="Sensor histidine kinase RcsC"/>
    <property type="match status" value="1"/>
</dbReference>
<feature type="modified residue" description="4-aspartylphosphate" evidence="4">
    <location>
        <position position="1173"/>
    </location>
</feature>
<dbReference type="EC" id="2.7.13.3" evidence="2"/>
<dbReference type="SUPFAM" id="SSF47384">
    <property type="entry name" value="Homodimeric domain of signal transducing histidine kinase"/>
    <property type="match status" value="1"/>
</dbReference>
<evidence type="ECO:0000256" key="2">
    <source>
        <dbReference type="ARBA" id="ARBA00012438"/>
    </source>
</evidence>
<dbReference type="InterPro" id="IPR005467">
    <property type="entry name" value="His_kinase_dom"/>
</dbReference>
<dbReference type="InterPro" id="IPR003594">
    <property type="entry name" value="HATPase_dom"/>
</dbReference>
<dbReference type="InterPro" id="IPR011006">
    <property type="entry name" value="CheY-like_superfamily"/>
</dbReference>
<proteinExistence type="predicted"/>
<dbReference type="PROSITE" id="PS50109">
    <property type="entry name" value="HIS_KIN"/>
    <property type="match status" value="2"/>
</dbReference>
<organism evidence="8 9">
    <name type="scientific">Acanthopleuribacter pedis</name>
    <dbReference type="NCBI Taxonomy" id="442870"/>
    <lineage>
        <taxon>Bacteria</taxon>
        <taxon>Pseudomonadati</taxon>
        <taxon>Acidobacteriota</taxon>
        <taxon>Holophagae</taxon>
        <taxon>Acanthopleuribacterales</taxon>
        <taxon>Acanthopleuribacteraceae</taxon>
        <taxon>Acanthopleuribacter</taxon>
    </lineage>
</organism>
<dbReference type="PRINTS" id="PR00344">
    <property type="entry name" value="BCTRLSENSOR"/>
</dbReference>
<feature type="compositionally biased region" description="Basic and acidic residues" evidence="5">
    <location>
        <begin position="1577"/>
        <end position="1586"/>
    </location>
</feature>
<name>A0A8J7U252_9BACT</name>
<protein>
    <recommendedName>
        <fullName evidence="2">histidine kinase</fullName>
        <ecNumber evidence="2">2.7.13.3</ecNumber>
    </recommendedName>
</protein>
<dbReference type="EMBL" id="JAFREP010000007">
    <property type="protein sequence ID" value="MBO1318903.1"/>
    <property type="molecule type" value="Genomic_DNA"/>
</dbReference>
<dbReference type="InterPro" id="IPR003661">
    <property type="entry name" value="HisK_dim/P_dom"/>
</dbReference>
<dbReference type="CDD" id="cd00082">
    <property type="entry name" value="HisKA"/>
    <property type="match status" value="1"/>
</dbReference>
<feature type="domain" description="Histidine kinase" evidence="6">
    <location>
        <begin position="853"/>
        <end position="1071"/>
    </location>
</feature>
<evidence type="ECO:0000259" key="6">
    <source>
        <dbReference type="PROSITE" id="PS50109"/>
    </source>
</evidence>
<dbReference type="Pfam" id="PF00512">
    <property type="entry name" value="HisKA"/>
    <property type="match status" value="1"/>
</dbReference>
<dbReference type="InterPro" id="IPR011123">
    <property type="entry name" value="Y_Y_Y"/>
</dbReference>
<dbReference type="SUPFAM" id="SSF52172">
    <property type="entry name" value="CheY-like"/>
    <property type="match status" value="1"/>
</dbReference>
<reference evidence="8" key="1">
    <citation type="submission" date="2021-03" db="EMBL/GenBank/DDBJ databases">
        <authorList>
            <person name="Wang G."/>
        </authorList>
    </citation>
    <scope>NUCLEOTIDE SEQUENCE</scope>
    <source>
        <strain evidence="8">KCTC 12899</strain>
    </source>
</reference>
<dbReference type="PANTHER" id="PTHR43547:SF2">
    <property type="entry name" value="HYBRID SIGNAL TRANSDUCTION HISTIDINE KINASE C"/>
    <property type="match status" value="1"/>
</dbReference>
<dbReference type="PROSITE" id="PS50110">
    <property type="entry name" value="RESPONSE_REGULATORY"/>
    <property type="match status" value="1"/>
</dbReference>
<dbReference type="SMART" id="SM00387">
    <property type="entry name" value="HATPase_c"/>
    <property type="match status" value="2"/>
</dbReference>
<dbReference type="SUPFAM" id="SSF63829">
    <property type="entry name" value="Calcium-dependent phosphotriesterase"/>
    <property type="match status" value="3"/>
</dbReference>
<dbReference type="SUPFAM" id="SSF55874">
    <property type="entry name" value="ATPase domain of HSP90 chaperone/DNA topoisomerase II/histidine kinase"/>
    <property type="match status" value="2"/>
</dbReference>
<accession>A0A8J7U252</accession>
<evidence type="ECO:0000256" key="3">
    <source>
        <dbReference type="ARBA" id="ARBA00022553"/>
    </source>
</evidence>
<dbReference type="PANTHER" id="PTHR43547">
    <property type="entry name" value="TWO-COMPONENT HISTIDINE KINASE"/>
    <property type="match status" value="1"/>
</dbReference>
<dbReference type="InterPro" id="IPR036097">
    <property type="entry name" value="HisK_dim/P_sf"/>
</dbReference>
<dbReference type="InterPro" id="IPR036890">
    <property type="entry name" value="HATPase_C_sf"/>
</dbReference>
<dbReference type="Proteomes" id="UP000664417">
    <property type="component" value="Unassembled WGS sequence"/>
</dbReference>